<dbReference type="KEGG" id="afo:Afer_1515"/>
<evidence type="ECO:0000256" key="1">
    <source>
        <dbReference type="ARBA" id="ARBA00022603"/>
    </source>
</evidence>
<dbReference type="PANTHER" id="PTHR43542">
    <property type="entry name" value="METHYLTRANSFERASE"/>
    <property type="match status" value="1"/>
</dbReference>
<evidence type="ECO:0000313" key="4">
    <source>
        <dbReference type="Proteomes" id="UP000000771"/>
    </source>
</evidence>
<dbReference type="PROSITE" id="PS00092">
    <property type="entry name" value="N6_MTASE"/>
    <property type="match status" value="1"/>
</dbReference>
<dbReference type="Gene3D" id="3.40.50.150">
    <property type="entry name" value="Vaccinia Virus protein VP39"/>
    <property type="match status" value="1"/>
</dbReference>
<dbReference type="PIRSF" id="PIRSF004553">
    <property type="entry name" value="CHP00095"/>
    <property type="match status" value="1"/>
</dbReference>
<evidence type="ECO:0000313" key="3">
    <source>
        <dbReference type="EMBL" id="ACU54438.1"/>
    </source>
</evidence>
<accession>C7M0D0</accession>
<dbReference type="InterPro" id="IPR004398">
    <property type="entry name" value="RNA_MeTrfase_RsmD"/>
</dbReference>
<dbReference type="InterPro" id="IPR029063">
    <property type="entry name" value="SAM-dependent_MTases_sf"/>
</dbReference>
<keyword evidence="4" id="KW-1185">Reference proteome</keyword>
<dbReference type="Proteomes" id="UP000000771">
    <property type="component" value="Chromosome"/>
</dbReference>
<dbReference type="EMBL" id="CP001631">
    <property type="protein sequence ID" value="ACU54438.1"/>
    <property type="molecule type" value="Genomic_DNA"/>
</dbReference>
<protein>
    <submittedName>
        <fullName evidence="3">Methyltransferase</fullName>
    </submittedName>
</protein>
<dbReference type="eggNOG" id="COG0742">
    <property type="taxonomic scope" value="Bacteria"/>
</dbReference>
<dbReference type="Pfam" id="PF03602">
    <property type="entry name" value="Cons_hypoth95"/>
    <property type="match status" value="1"/>
</dbReference>
<dbReference type="GO" id="GO:0008168">
    <property type="term" value="F:methyltransferase activity"/>
    <property type="evidence" value="ECO:0007669"/>
    <property type="project" value="UniProtKB-KW"/>
</dbReference>
<evidence type="ECO:0000256" key="2">
    <source>
        <dbReference type="ARBA" id="ARBA00022679"/>
    </source>
</evidence>
<gene>
    <name evidence="3" type="ordered locus">Afer_1515</name>
</gene>
<sequence>MLRIIGGSLGGRVVPVRVPSGTRPTAARVREAIFAMVEARVDLEGARVVDLFAGAGGLTFEALSRGAACVVWVDRDARLAADVRRAADALEVASRLSVRPTSVERFLASEGRSMDVDVVFVDPPYVRRSFEDLGPQLPNARWVVVEAASPVELGERWRAERWRRYGGTQVGLFVPAP</sequence>
<keyword evidence="2 3" id="KW-0808">Transferase</keyword>
<dbReference type="GO" id="GO:0003676">
    <property type="term" value="F:nucleic acid binding"/>
    <property type="evidence" value="ECO:0007669"/>
    <property type="project" value="InterPro"/>
</dbReference>
<dbReference type="SUPFAM" id="SSF53335">
    <property type="entry name" value="S-adenosyl-L-methionine-dependent methyltransferases"/>
    <property type="match status" value="1"/>
</dbReference>
<dbReference type="CDD" id="cd02440">
    <property type="entry name" value="AdoMet_MTases"/>
    <property type="match status" value="1"/>
</dbReference>
<reference evidence="3 4" key="1">
    <citation type="journal article" date="2009" name="Stand. Genomic Sci.">
        <title>Complete genome sequence of Acidimicrobium ferrooxidans type strain (ICP).</title>
        <authorList>
            <person name="Clum A."/>
            <person name="Nolan M."/>
            <person name="Lang E."/>
            <person name="Glavina Del Rio T."/>
            <person name="Tice H."/>
            <person name="Copeland A."/>
            <person name="Cheng J.F."/>
            <person name="Lucas S."/>
            <person name="Chen F."/>
            <person name="Bruce D."/>
            <person name="Goodwin L."/>
            <person name="Pitluck S."/>
            <person name="Ivanova N."/>
            <person name="Mavrommatis K."/>
            <person name="Mikhailova N."/>
            <person name="Pati A."/>
            <person name="Chen A."/>
            <person name="Palaniappan K."/>
            <person name="Goker M."/>
            <person name="Spring S."/>
            <person name="Land M."/>
            <person name="Hauser L."/>
            <person name="Chang Y.J."/>
            <person name="Jeffries C.C."/>
            <person name="Chain P."/>
            <person name="Bristow J."/>
            <person name="Eisen J.A."/>
            <person name="Markowitz V."/>
            <person name="Hugenholtz P."/>
            <person name="Kyrpides N.C."/>
            <person name="Klenk H.P."/>
            <person name="Lapidus A."/>
        </authorList>
    </citation>
    <scope>NUCLEOTIDE SEQUENCE [LARGE SCALE GENOMIC DNA]</scope>
    <source>
        <strain evidence="4">DSM 10331 / JCM 15462 / NBRC 103882 / ICP</strain>
    </source>
</reference>
<organism evidence="3 4">
    <name type="scientific">Acidimicrobium ferrooxidans (strain DSM 10331 / JCM 15462 / NBRC 103882 / ICP)</name>
    <dbReference type="NCBI Taxonomy" id="525909"/>
    <lineage>
        <taxon>Bacteria</taxon>
        <taxon>Bacillati</taxon>
        <taxon>Actinomycetota</taxon>
        <taxon>Acidimicrobiia</taxon>
        <taxon>Acidimicrobiales</taxon>
        <taxon>Acidimicrobiaceae</taxon>
        <taxon>Acidimicrobium</taxon>
    </lineage>
</organism>
<dbReference type="AlphaFoldDB" id="C7M0D0"/>
<dbReference type="InterPro" id="IPR002052">
    <property type="entry name" value="DNA_methylase_N6_adenine_CS"/>
</dbReference>
<name>C7M0D0_ACIFD</name>
<keyword evidence="1 3" id="KW-0489">Methyltransferase</keyword>
<dbReference type="GO" id="GO:0031167">
    <property type="term" value="P:rRNA methylation"/>
    <property type="evidence" value="ECO:0007669"/>
    <property type="project" value="InterPro"/>
</dbReference>
<dbReference type="RefSeq" id="WP_015798917.1">
    <property type="nucleotide sequence ID" value="NC_013124.1"/>
</dbReference>
<dbReference type="STRING" id="525909.Afer_1515"/>
<dbReference type="HOGENOM" id="CLU_075826_1_1_11"/>
<dbReference type="PANTHER" id="PTHR43542:SF1">
    <property type="entry name" value="METHYLTRANSFERASE"/>
    <property type="match status" value="1"/>
</dbReference>
<proteinExistence type="predicted"/>